<keyword evidence="2" id="KW-0639">Primosome</keyword>
<keyword evidence="5 13" id="KW-0378">Hydrolase</keyword>
<protein>
    <recommendedName>
        <fullName evidence="10">DNA 5'-3' helicase</fullName>
        <ecNumber evidence="10">5.6.2.3</ecNumber>
    </recommendedName>
</protein>
<feature type="domain" description="SF4 helicase" evidence="12">
    <location>
        <begin position="175"/>
        <end position="455"/>
    </location>
</feature>
<keyword evidence="8" id="KW-0238">DNA-binding</keyword>
<dbReference type="InterPro" id="IPR016136">
    <property type="entry name" value="DNA_helicase_N/primase_C"/>
</dbReference>
<dbReference type="GO" id="GO:0005829">
    <property type="term" value="C:cytosol"/>
    <property type="evidence" value="ECO:0007669"/>
    <property type="project" value="TreeGrafter"/>
</dbReference>
<dbReference type="PANTHER" id="PTHR30153">
    <property type="entry name" value="REPLICATIVE DNA HELICASE DNAB"/>
    <property type="match status" value="1"/>
</dbReference>
<dbReference type="Gene3D" id="1.10.860.10">
    <property type="entry name" value="DNAb Helicase, Chain A"/>
    <property type="match status" value="1"/>
</dbReference>
<evidence type="ECO:0000256" key="4">
    <source>
        <dbReference type="ARBA" id="ARBA00022741"/>
    </source>
</evidence>
<dbReference type="GO" id="GO:0003677">
    <property type="term" value="F:DNA binding"/>
    <property type="evidence" value="ECO:0007669"/>
    <property type="project" value="UniProtKB-KW"/>
</dbReference>
<dbReference type="GO" id="GO:1990077">
    <property type="term" value="C:primosome complex"/>
    <property type="evidence" value="ECO:0007669"/>
    <property type="project" value="UniProtKB-KW"/>
</dbReference>
<evidence type="ECO:0000256" key="10">
    <source>
        <dbReference type="ARBA" id="ARBA00044969"/>
    </source>
</evidence>
<evidence type="ECO:0000313" key="13">
    <source>
        <dbReference type="EMBL" id="SPL65395.1"/>
    </source>
</evidence>
<keyword evidence="4" id="KW-0547">Nucleotide-binding</keyword>
<comment type="similarity">
    <text evidence="1">Belongs to the helicase family. DnaB subfamily.</text>
</comment>
<dbReference type="SUPFAM" id="SSF48024">
    <property type="entry name" value="N-terminal domain of DnaB helicase"/>
    <property type="match status" value="1"/>
</dbReference>
<comment type="catalytic activity">
    <reaction evidence="11">
        <text>ATP + H2O = ADP + phosphate + H(+)</text>
        <dbReference type="Rhea" id="RHEA:13065"/>
        <dbReference type="ChEBI" id="CHEBI:15377"/>
        <dbReference type="ChEBI" id="CHEBI:15378"/>
        <dbReference type="ChEBI" id="CHEBI:30616"/>
        <dbReference type="ChEBI" id="CHEBI:43474"/>
        <dbReference type="ChEBI" id="CHEBI:456216"/>
        <dbReference type="EC" id="5.6.2.3"/>
    </reaction>
</comment>
<dbReference type="RefSeq" id="WP_109369048.1">
    <property type="nucleotide sequence ID" value="NZ_OOFM01000005.1"/>
</dbReference>
<dbReference type="InterPro" id="IPR007694">
    <property type="entry name" value="DNA_helicase_DnaB-like_C"/>
</dbReference>
<evidence type="ECO:0000313" key="14">
    <source>
        <dbReference type="Proteomes" id="UP000246073"/>
    </source>
</evidence>
<sequence length="464" mass="52318">MSNESVTSNTYSNIKIEQLILGAILLDEANYWNIQELMNMEMFASNDHQKIFAVIYELASDGRAVRVPIVAGRLGSLSNDQDPDAYLSMLLHVASREEELPLSDYAYELRKTASRRKIKALAEGILKSANDINLDPDQIIDRASERLADMSRNAAIEHEASVSSTIRQIYTSATQHGSGMALRPCLKGLEQMVGLFPQGSLVLWGGNPGSGKTAAAMQQMLFSSVSHPTSLFELEMDNMALVARSVAGQTGVSMRDILRGIDEKQMESLMQAEKFFQDRKLTIVSPSKMTIQQIRSRAFAHKRKFGLDLLCVDHLKLVDRVTKNRMDPVERAYENARDLKALAKDLNCVVIGLCQFTKAARQKEHPEPEMEDFYGGSLEEHADIMLANFNRYDWLKKNPPSSNGKGREKWDSDLEVSRGKIEIYKLKDRFGTPRDRHIFDWDGKLTLFKDQVTQTTLWEDTAGM</sequence>
<dbReference type="PROSITE" id="PS51199">
    <property type="entry name" value="SF4_HELICASE"/>
    <property type="match status" value="1"/>
</dbReference>
<dbReference type="SUPFAM" id="SSF52540">
    <property type="entry name" value="P-loop containing nucleoside triphosphate hydrolases"/>
    <property type="match status" value="1"/>
</dbReference>
<dbReference type="GO" id="GO:0043139">
    <property type="term" value="F:5'-3' DNA helicase activity"/>
    <property type="evidence" value="ECO:0007669"/>
    <property type="project" value="UniProtKB-EC"/>
</dbReference>
<dbReference type="Proteomes" id="UP000246073">
    <property type="component" value="Unassembled WGS sequence"/>
</dbReference>
<gene>
    <name evidence="13" type="ORF">OHAE_1262</name>
</gene>
<dbReference type="GO" id="GO:0016887">
    <property type="term" value="F:ATP hydrolysis activity"/>
    <property type="evidence" value="ECO:0007669"/>
    <property type="project" value="RHEA"/>
</dbReference>
<evidence type="ECO:0000256" key="8">
    <source>
        <dbReference type="ARBA" id="ARBA00023125"/>
    </source>
</evidence>
<dbReference type="InterPro" id="IPR007693">
    <property type="entry name" value="DNA_helicase_DnaB-like_N"/>
</dbReference>
<dbReference type="GO" id="GO:0005524">
    <property type="term" value="F:ATP binding"/>
    <property type="evidence" value="ECO:0007669"/>
    <property type="project" value="UniProtKB-KW"/>
</dbReference>
<dbReference type="Gene3D" id="3.40.50.300">
    <property type="entry name" value="P-loop containing nucleotide triphosphate hydrolases"/>
    <property type="match status" value="1"/>
</dbReference>
<accession>A0A2P9HMQ0</accession>
<dbReference type="AlphaFoldDB" id="A0A2P9HMQ0"/>
<keyword evidence="7" id="KW-0067">ATP-binding</keyword>
<evidence type="ECO:0000256" key="11">
    <source>
        <dbReference type="ARBA" id="ARBA00048954"/>
    </source>
</evidence>
<dbReference type="InterPro" id="IPR027417">
    <property type="entry name" value="P-loop_NTPase"/>
</dbReference>
<dbReference type="Pfam" id="PF03796">
    <property type="entry name" value="DnaB_C"/>
    <property type="match status" value="1"/>
</dbReference>
<evidence type="ECO:0000256" key="1">
    <source>
        <dbReference type="ARBA" id="ARBA00008428"/>
    </source>
</evidence>
<evidence type="ECO:0000256" key="3">
    <source>
        <dbReference type="ARBA" id="ARBA00022705"/>
    </source>
</evidence>
<dbReference type="EC" id="5.6.2.3" evidence="10"/>
<dbReference type="GO" id="GO:0006269">
    <property type="term" value="P:DNA replication, synthesis of primer"/>
    <property type="evidence" value="ECO:0007669"/>
    <property type="project" value="UniProtKB-KW"/>
</dbReference>
<evidence type="ECO:0000256" key="7">
    <source>
        <dbReference type="ARBA" id="ARBA00022840"/>
    </source>
</evidence>
<dbReference type="Pfam" id="PF00772">
    <property type="entry name" value="DnaB"/>
    <property type="match status" value="1"/>
</dbReference>
<dbReference type="EMBL" id="OOFM01000005">
    <property type="protein sequence ID" value="SPL65395.1"/>
    <property type="molecule type" value="Genomic_DNA"/>
</dbReference>
<dbReference type="InterPro" id="IPR036185">
    <property type="entry name" value="DNA_heli_DnaB-like_N_sf"/>
</dbReference>
<evidence type="ECO:0000256" key="9">
    <source>
        <dbReference type="ARBA" id="ARBA00023235"/>
    </source>
</evidence>
<keyword evidence="6 13" id="KW-0347">Helicase</keyword>
<keyword evidence="9" id="KW-0413">Isomerase</keyword>
<evidence type="ECO:0000259" key="12">
    <source>
        <dbReference type="PROSITE" id="PS51199"/>
    </source>
</evidence>
<reference evidence="14" key="1">
    <citation type="submission" date="2017-12" db="EMBL/GenBank/DDBJ databases">
        <authorList>
            <person name="Diaz M."/>
        </authorList>
    </citation>
    <scope>NUCLEOTIDE SEQUENCE [LARGE SCALE GENOMIC DNA]</scope>
    <source>
        <strain evidence="14">FI11154</strain>
    </source>
</reference>
<proteinExistence type="inferred from homology"/>
<evidence type="ECO:0000256" key="5">
    <source>
        <dbReference type="ARBA" id="ARBA00022801"/>
    </source>
</evidence>
<dbReference type="PANTHER" id="PTHR30153:SF2">
    <property type="entry name" value="REPLICATIVE DNA HELICASE"/>
    <property type="match status" value="1"/>
</dbReference>
<organism evidence="13 14">
    <name type="scientific">Ochrobactrum soli</name>
    <dbReference type="NCBI Taxonomy" id="2448455"/>
    <lineage>
        <taxon>Bacteria</taxon>
        <taxon>Pseudomonadati</taxon>
        <taxon>Pseudomonadota</taxon>
        <taxon>Alphaproteobacteria</taxon>
        <taxon>Hyphomicrobiales</taxon>
        <taxon>Brucellaceae</taxon>
        <taxon>Brucella/Ochrobactrum group</taxon>
        <taxon>Ochrobactrum</taxon>
    </lineage>
</organism>
<evidence type="ECO:0000256" key="2">
    <source>
        <dbReference type="ARBA" id="ARBA00022515"/>
    </source>
</evidence>
<keyword evidence="3" id="KW-0235">DNA replication</keyword>
<evidence type="ECO:0000256" key="6">
    <source>
        <dbReference type="ARBA" id="ARBA00022806"/>
    </source>
</evidence>
<name>A0A2P9HMQ0_9HYPH</name>